<dbReference type="Proteomes" id="UP000663844">
    <property type="component" value="Unassembled WGS sequence"/>
</dbReference>
<protein>
    <submittedName>
        <fullName evidence="1">Uncharacterized protein</fullName>
    </submittedName>
</protein>
<organism evidence="1 2">
    <name type="scientific">Adineta steineri</name>
    <dbReference type="NCBI Taxonomy" id="433720"/>
    <lineage>
        <taxon>Eukaryota</taxon>
        <taxon>Metazoa</taxon>
        <taxon>Spiralia</taxon>
        <taxon>Gnathifera</taxon>
        <taxon>Rotifera</taxon>
        <taxon>Eurotatoria</taxon>
        <taxon>Bdelloidea</taxon>
        <taxon>Adinetida</taxon>
        <taxon>Adinetidae</taxon>
        <taxon>Adineta</taxon>
    </lineage>
</organism>
<evidence type="ECO:0000313" key="2">
    <source>
        <dbReference type="Proteomes" id="UP000663844"/>
    </source>
</evidence>
<reference evidence="1" key="1">
    <citation type="submission" date="2021-02" db="EMBL/GenBank/DDBJ databases">
        <authorList>
            <person name="Nowell W R."/>
        </authorList>
    </citation>
    <scope>NUCLEOTIDE SEQUENCE</scope>
</reference>
<feature type="non-terminal residue" evidence="1">
    <location>
        <position position="1"/>
    </location>
</feature>
<gene>
    <name evidence="1" type="ORF">OXD698_LOCUS46155</name>
</gene>
<accession>A0A820I304</accession>
<comment type="caution">
    <text evidence="1">The sequence shown here is derived from an EMBL/GenBank/DDBJ whole genome shotgun (WGS) entry which is preliminary data.</text>
</comment>
<proteinExistence type="predicted"/>
<evidence type="ECO:0000313" key="1">
    <source>
        <dbReference type="EMBL" id="CAF4302110.1"/>
    </source>
</evidence>
<dbReference type="EMBL" id="CAJOAZ010016192">
    <property type="protein sequence ID" value="CAF4302110.1"/>
    <property type="molecule type" value="Genomic_DNA"/>
</dbReference>
<dbReference type="AlphaFoldDB" id="A0A820I304"/>
<name>A0A820I304_9BILA</name>
<sequence>MANSSYEYKNLDDTPSQTIESINLHSIPDNNSETDANIPLLGVTNDKQQSLYEEVAVN</sequence>